<feature type="compositionally biased region" description="Low complexity" evidence="1">
    <location>
        <begin position="721"/>
        <end position="730"/>
    </location>
</feature>
<reference evidence="3" key="1">
    <citation type="submission" date="2025-08" db="UniProtKB">
        <authorList>
            <consortium name="RefSeq"/>
        </authorList>
    </citation>
    <scope>IDENTIFICATION</scope>
</reference>
<dbReference type="RefSeq" id="XP_015596999.1">
    <property type="nucleotide sequence ID" value="XM_015741513.2"/>
</dbReference>
<sequence length="902" mass="101477">MVKNGNFGVAVQQNTWNQKTRNNERPLTEAELKVLGSLKKLSIPDWYLNKKSSPPKILKSDIPIESRPRAWRPNSSFNNMSFNADDSRSNNPILESRNPSGTYKIKRSGEISVARLRKTFEDTEMKQLQLIQYTPPKASNYISKTFPKISPSRKIQNINIIFPSSHSESKTPERVNKNLENSKNSSNRSDYDGNYKNSPEITEKSSGFVSLDEKRSSESTKQSSIQESLSKFKTSRNERRLSIFENTRNTENTSDFTSLLTEEDITNQDSNNSENWNSKFFEILENERESSPVAEKSLDCSSTFSDYSKNYEHPAIASTPLHKNGRRLSTTGRSIKEKLRLFERAETRKSLRHLPSTPPHPCNRRCSTPALPLASSNITLIESPNLPRRQTTSGKSLLIESIERGKKFSSPDEPLHNGNLTSLIASLQSGLKIPSDDRDGNSGNAKSPKLLLVNNGRRLSIAENTENKKKVLILEDPLRIGTAKMLLPNKDGDQEKSIFQMQTPDSKNHSKQFFAMSPNSLKSPQNSKTEKIPFRIILWEKSNIDNEATDNMCQDCRTGYESTNHISDASPITTATYITTVPMIGSASVPGVPTSAERVVRVFRKRFPSNCKIPGDCGTASPGTKFMNSKKKSTTLERIVKSSIRTEKSLVDEVIEGLNEKLCKQTINSNKEAVASRNFVKKLVYALENNKQPTIDGCLPLDDVPEEDGFNTGSDEEVKSESSTSISFKSTDSDTDQTRPIKSPFSELTYDLGHIKPEENDGRKSRTGVIDEDGVYWIPMNRFKLPRTSSLLSMMSRISGNSGPRQSPCMSPIRRMTDDDQSSWGSTYDKKYSTKLLRTNDTRVIDSGYSDRSSAVSSSDRSWLEDVLFTRPVSELAMYRKCSTLKSSSRPRSYVRQRTMII</sequence>
<feature type="compositionally biased region" description="Polar residues" evidence="1">
    <location>
        <begin position="195"/>
        <end position="208"/>
    </location>
</feature>
<keyword evidence="2" id="KW-1185">Reference proteome</keyword>
<evidence type="ECO:0000256" key="1">
    <source>
        <dbReference type="SAM" id="MobiDB-lite"/>
    </source>
</evidence>
<dbReference type="Proteomes" id="UP000694920">
    <property type="component" value="Unplaced"/>
</dbReference>
<dbReference type="GeneID" id="107268590"/>
<feature type="compositionally biased region" description="Polar residues" evidence="1">
    <location>
        <begin position="219"/>
        <end position="232"/>
    </location>
</feature>
<dbReference type="AlphaFoldDB" id="A0AAJ7BXX2"/>
<name>A0AAJ7BXX2_CEPCN</name>
<proteinExistence type="predicted"/>
<feature type="compositionally biased region" description="Basic and acidic residues" evidence="1">
    <location>
        <begin position="167"/>
        <end position="177"/>
    </location>
</feature>
<accession>A0AAJ7BXX2</accession>
<gene>
    <name evidence="3" type="primary">LOC107268590</name>
</gene>
<feature type="region of interest" description="Disordered" evidence="1">
    <location>
        <begin position="81"/>
        <end position="101"/>
    </location>
</feature>
<organism evidence="2 3">
    <name type="scientific">Cephus cinctus</name>
    <name type="common">Wheat stem sawfly</name>
    <dbReference type="NCBI Taxonomy" id="211228"/>
    <lineage>
        <taxon>Eukaryota</taxon>
        <taxon>Metazoa</taxon>
        <taxon>Ecdysozoa</taxon>
        <taxon>Arthropoda</taxon>
        <taxon>Hexapoda</taxon>
        <taxon>Insecta</taxon>
        <taxon>Pterygota</taxon>
        <taxon>Neoptera</taxon>
        <taxon>Endopterygota</taxon>
        <taxon>Hymenoptera</taxon>
        <taxon>Cephoidea</taxon>
        <taxon>Cephidae</taxon>
        <taxon>Cephus</taxon>
    </lineage>
</organism>
<protein>
    <submittedName>
        <fullName evidence="3">Uncharacterized protein LOC107268590</fullName>
    </submittedName>
</protein>
<feature type="region of interest" description="Disordered" evidence="1">
    <location>
        <begin position="162"/>
        <end position="232"/>
    </location>
</feature>
<feature type="compositionally biased region" description="Polar residues" evidence="1">
    <location>
        <begin position="11"/>
        <end position="20"/>
    </location>
</feature>
<feature type="region of interest" description="Disordered" evidence="1">
    <location>
        <begin position="1"/>
        <end position="24"/>
    </location>
</feature>
<evidence type="ECO:0000313" key="3">
    <source>
        <dbReference type="RefSeq" id="XP_015596999.1"/>
    </source>
</evidence>
<dbReference type="KEGG" id="ccin:107268590"/>
<evidence type="ECO:0000313" key="2">
    <source>
        <dbReference type="Proteomes" id="UP000694920"/>
    </source>
</evidence>
<feature type="compositionally biased region" description="Low complexity" evidence="1">
    <location>
        <begin position="178"/>
        <end position="188"/>
    </location>
</feature>
<feature type="region of interest" description="Disordered" evidence="1">
    <location>
        <begin position="697"/>
        <end position="742"/>
    </location>
</feature>